<dbReference type="AlphaFoldDB" id="A0A1Z3HKA3"/>
<organism evidence="2 3">
    <name type="scientific">Halomicronema hongdechloris C2206</name>
    <dbReference type="NCBI Taxonomy" id="1641165"/>
    <lineage>
        <taxon>Bacteria</taxon>
        <taxon>Bacillati</taxon>
        <taxon>Cyanobacteriota</taxon>
        <taxon>Cyanophyceae</taxon>
        <taxon>Nodosilineales</taxon>
        <taxon>Nodosilineaceae</taxon>
        <taxon>Halomicronema</taxon>
    </lineage>
</organism>
<name>A0A1Z3HKA3_9CYAN</name>
<evidence type="ECO:0000313" key="3">
    <source>
        <dbReference type="Proteomes" id="UP000191901"/>
    </source>
</evidence>
<dbReference type="EMBL" id="CP021983">
    <property type="protein sequence ID" value="ASC70728.1"/>
    <property type="molecule type" value="Genomic_DNA"/>
</dbReference>
<dbReference type="Proteomes" id="UP000191901">
    <property type="component" value="Chromosome"/>
</dbReference>
<keyword evidence="3" id="KW-1185">Reference proteome</keyword>
<accession>A0A1Z3HKA3</accession>
<evidence type="ECO:0000313" key="2">
    <source>
        <dbReference type="EMBL" id="ASC70728.1"/>
    </source>
</evidence>
<proteinExistence type="predicted"/>
<reference evidence="2 3" key="1">
    <citation type="journal article" date="2016" name="Biochim. Biophys. Acta">
        <title>Characterization of red-shifted phycobilisomes isolated from the chlorophyll f-containing cyanobacterium Halomicronema hongdechloris.</title>
        <authorList>
            <person name="Li Y."/>
            <person name="Lin Y."/>
            <person name="Garvey C.J."/>
            <person name="Birch D."/>
            <person name="Corkery R.W."/>
            <person name="Loughlin P.C."/>
            <person name="Scheer H."/>
            <person name="Willows R.D."/>
            <person name="Chen M."/>
        </authorList>
    </citation>
    <scope>NUCLEOTIDE SEQUENCE [LARGE SCALE GENOMIC DNA]</scope>
    <source>
        <strain evidence="2 3">C2206</strain>
    </source>
</reference>
<evidence type="ECO:0000256" key="1">
    <source>
        <dbReference type="SAM" id="Phobius"/>
    </source>
</evidence>
<keyword evidence="1" id="KW-0812">Transmembrane</keyword>
<protein>
    <submittedName>
        <fullName evidence="2">Uncharacterized protein</fullName>
    </submittedName>
</protein>
<gene>
    <name evidence="2" type="ORF">XM38_016730</name>
</gene>
<keyword evidence="1" id="KW-0472">Membrane</keyword>
<sequence length="37" mass="4128">MAVKPLRRWVVGWLTLVASGLYIVSDRIIAVYVIATP</sequence>
<feature type="transmembrane region" description="Helical" evidence="1">
    <location>
        <begin position="12"/>
        <end position="35"/>
    </location>
</feature>
<keyword evidence="1" id="KW-1133">Transmembrane helix</keyword>
<dbReference type="KEGG" id="hhg:XM38_016730"/>